<name>A0A6J4HBX2_9ACTN</name>
<reference evidence="2" key="1">
    <citation type="submission" date="2020-02" db="EMBL/GenBank/DDBJ databases">
        <authorList>
            <person name="Meier V. D."/>
        </authorList>
    </citation>
    <scope>NUCLEOTIDE SEQUENCE</scope>
    <source>
        <strain evidence="2">AVDCRST_MAG10</strain>
    </source>
</reference>
<feature type="region of interest" description="Disordered" evidence="1">
    <location>
        <begin position="1"/>
        <end position="33"/>
    </location>
</feature>
<proteinExistence type="predicted"/>
<accession>A0A6J4HBX2</accession>
<gene>
    <name evidence="2" type="ORF">AVDCRST_MAG10-585</name>
</gene>
<sequence>GRGRERHDGDVAGGPLAPADLRRRLVPVHQGHL</sequence>
<feature type="compositionally biased region" description="Basic and acidic residues" evidence="1">
    <location>
        <begin position="1"/>
        <end position="10"/>
    </location>
</feature>
<evidence type="ECO:0000256" key="1">
    <source>
        <dbReference type="SAM" id="MobiDB-lite"/>
    </source>
</evidence>
<dbReference type="AlphaFoldDB" id="A0A6J4HBX2"/>
<dbReference type="EMBL" id="CADCTB010000040">
    <property type="protein sequence ID" value="CAA9220196.1"/>
    <property type="molecule type" value="Genomic_DNA"/>
</dbReference>
<evidence type="ECO:0000313" key="2">
    <source>
        <dbReference type="EMBL" id="CAA9220196.1"/>
    </source>
</evidence>
<protein>
    <submittedName>
        <fullName evidence="2">Uncharacterized protein</fullName>
    </submittedName>
</protein>
<feature type="non-terminal residue" evidence="2">
    <location>
        <position position="33"/>
    </location>
</feature>
<organism evidence="2">
    <name type="scientific">uncultured Acidimicrobiales bacterium</name>
    <dbReference type="NCBI Taxonomy" id="310071"/>
    <lineage>
        <taxon>Bacteria</taxon>
        <taxon>Bacillati</taxon>
        <taxon>Actinomycetota</taxon>
        <taxon>Acidimicrobiia</taxon>
        <taxon>Acidimicrobiales</taxon>
        <taxon>environmental samples</taxon>
    </lineage>
</organism>
<feature type="non-terminal residue" evidence="2">
    <location>
        <position position="1"/>
    </location>
</feature>